<dbReference type="RefSeq" id="WP_305001701.1">
    <property type="nucleotide sequence ID" value="NZ_JAUQUB010000001.1"/>
</dbReference>
<feature type="region of interest" description="Disordered" evidence="1">
    <location>
        <begin position="1"/>
        <end position="21"/>
    </location>
</feature>
<gene>
    <name evidence="3" type="ORF">Q5716_03505</name>
</gene>
<dbReference type="Proteomes" id="UP001241072">
    <property type="component" value="Unassembled WGS sequence"/>
</dbReference>
<evidence type="ECO:0000256" key="1">
    <source>
        <dbReference type="SAM" id="MobiDB-lite"/>
    </source>
</evidence>
<keyword evidence="4" id="KW-1185">Reference proteome</keyword>
<feature type="domain" description="DUF427" evidence="2">
    <location>
        <begin position="32"/>
        <end position="123"/>
    </location>
</feature>
<reference evidence="3 4" key="1">
    <citation type="submission" date="2023-07" db="EMBL/GenBank/DDBJ databases">
        <title>Protaetiibacter sp. nov WY-16 isolated from soil.</title>
        <authorList>
            <person name="Liu B."/>
            <person name="Wan Y."/>
        </authorList>
    </citation>
    <scope>NUCLEOTIDE SEQUENCE [LARGE SCALE GENOMIC DNA]</scope>
    <source>
        <strain evidence="3 4">WY-16</strain>
    </source>
</reference>
<name>A0ABT9BLH0_9MICO</name>
<dbReference type="Pfam" id="PF04248">
    <property type="entry name" value="NTP_transf_9"/>
    <property type="match status" value="1"/>
</dbReference>
<sequence>MPRPRPEKPGPGQESVWDYPRPPRVEQVTPLVTIRLGGQVIVETRDVVRVLETSHPPVYYLPIGDFVVGALIDADGSSFCEFKGTARYLDVLGGGEVRRASAWNYPQPSRGFELLRDRVAVYAQAMDECTVDGEVVTPQPGGFYGGWITSAVAGPFKGVPGSLGW</sequence>
<dbReference type="InterPro" id="IPR038694">
    <property type="entry name" value="DUF427_sf"/>
</dbReference>
<proteinExistence type="predicted"/>
<dbReference type="EMBL" id="JAUQUB010000001">
    <property type="protein sequence ID" value="MDO7881288.1"/>
    <property type="molecule type" value="Genomic_DNA"/>
</dbReference>
<dbReference type="InterPro" id="IPR007361">
    <property type="entry name" value="DUF427"/>
</dbReference>
<accession>A0ABT9BLH0</accession>
<protein>
    <submittedName>
        <fullName evidence="3">DUF427 domain-containing protein</fullName>
    </submittedName>
</protein>
<evidence type="ECO:0000313" key="4">
    <source>
        <dbReference type="Proteomes" id="UP001241072"/>
    </source>
</evidence>
<evidence type="ECO:0000259" key="2">
    <source>
        <dbReference type="Pfam" id="PF04248"/>
    </source>
</evidence>
<dbReference type="PANTHER" id="PTHR43058:SF1">
    <property type="entry name" value="DUF427 DOMAIN-CONTAINING PROTEIN"/>
    <property type="match status" value="1"/>
</dbReference>
<organism evidence="3 4">
    <name type="scientific">Antiquaquibacter soli</name>
    <dbReference type="NCBI Taxonomy" id="3064523"/>
    <lineage>
        <taxon>Bacteria</taxon>
        <taxon>Bacillati</taxon>
        <taxon>Actinomycetota</taxon>
        <taxon>Actinomycetes</taxon>
        <taxon>Micrococcales</taxon>
        <taxon>Microbacteriaceae</taxon>
        <taxon>Antiquaquibacter</taxon>
    </lineage>
</organism>
<dbReference type="Gene3D" id="2.170.150.40">
    <property type="entry name" value="Domain of unknown function (DUF427)"/>
    <property type="match status" value="1"/>
</dbReference>
<comment type="caution">
    <text evidence="3">The sequence shown here is derived from an EMBL/GenBank/DDBJ whole genome shotgun (WGS) entry which is preliminary data.</text>
</comment>
<evidence type="ECO:0000313" key="3">
    <source>
        <dbReference type="EMBL" id="MDO7881288.1"/>
    </source>
</evidence>
<dbReference type="PANTHER" id="PTHR43058">
    <property type="entry name" value="SLR0655 PROTEIN"/>
    <property type="match status" value="1"/>
</dbReference>